<dbReference type="Gene3D" id="3.20.20.100">
    <property type="entry name" value="NADP-dependent oxidoreductase domain"/>
    <property type="match status" value="1"/>
</dbReference>
<dbReference type="InterPro" id="IPR023210">
    <property type="entry name" value="NADP_OxRdtase_dom"/>
</dbReference>
<dbReference type="Pfam" id="PF00248">
    <property type="entry name" value="Aldo_ket_red"/>
    <property type="match status" value="1"/>
</dbReference>
<proteinExistence type="predicted"/>
<dbReference type="AlphaFoldDB" id="A0A3M6YGH8"/>
<evidence type="ECO:0000256" key="1">
    <source>
        <dbReference type="ARBA" id="ARBA00023002"/>
    </source>
</evidence>
<dbReference type="GO" id="GO:0005737">
    <property type="term" value="C:cytoplasm"/>
    <property type="evidence" value="ECO:0007669"/>
    <property type="project" value="TreeGrafter"/>
</dbReference>
<dbReference type="PANTHER" id="PTHR43625:SF40">
    <property type="entry name" value="ALDO-KETO REDUCTASE YAKC [NADP(+)]"/>
    <property type="match status" value="1"/>
</dbReference>
<dbReference type="CDD" id="cd19076">
    <property type="entry name" value="AKR_AKR13A_13D"/>
    <property type="match status" value="1"/>
</dbReference>
<feature type="domain" description="NADP-dependent oxidoreductase" evidence="2">
    <location>
        <begin position="32"/>
        <end position="321"/>
    </location>
</feature>
<dbReference type="GO" id="GO:0016491">
    <property type="term" value="F:oxidoreductase activity"/>
    <property type="evidence" value="ECO:0007669"/>
    <property type="project" value="UniProtKB-KW"/>
</dbReference>
<dbReference type="InterPro" id="IPR036812">
    <property type="entry name" value="NAD(P)_OxRdtase_dom_sf"/>
</dbReference>
<reference evidence="3 4" key="1">
    <citation type="journal article" date="2018" name="BMC Genomics">
        <title>Genomic evidence for intraspecific hybridization in a clonal and extremely halotolerant yeast.</title>
        <authorList>
            <person name="Gostincar C."/>
            <person name="Stajich J.E."/>
            <person name="Zupancic J."/>
            <person name="Zalar P."/>
            <person name="Gunde-Cimerman N."/>
        </authorList>
    </citation>
    <scope>NUCLEOTIDE SEQUENCE [LARGE SCALE GENOMIC DNA]</scope>
    <source>
        <strain evidence="3 4">EXF-6669</strain>
    </source>
</reference>
<evidence type="ECO:0000313" key="4">
    <source>
        <dbReference type="Proteomes" id="UP000271337"/>
    </source>
</evidence>
<protein>
    <recommendedName>
        <fullName evidence="2">NADP-dependent oxidoreductase domain-containing protein</fullName>
    </recommendedName>
</protein>
<sequence>MLIAMAPNYPQRKIGDDFVSATGLGCMGMSFAYTSFGGYDDKASAEVLTRAADLGINFWDTSDIYGPHTNEQLIGKWFKDTGRRKEIFLASKFGNLRDAEGKPTVRGDREYVKEACQASLQRLGVEQIDLYYQHRVDPKVPIEETVKAMVELKNEGKIRYLGLSECSAKTLRRACKVHPIAAAQMEYSPFALEIESSQTDFLKTARELGVKIVAYSPLGRGFLTNSIKSRDDLDPSDNRFNHPRFSAEHFADNLKLVQILADIAAKKGCTPGQLSLAWVLAQGQDILPIPGTKRVKYLEENAEAVKVNLGPDEEAEIRQAIESLGGSKGERYPPAMMARLFGDSPETVDGA</sequence>
<accession>A0A3M6YGH8</accession>
<dbReference type="VEuPathDB" id="FungiDB:BTJ68_03029"/>
<comment type="caution">
    <text evidence="3">The sequence shown here is derived from an EMBL/GenBank/DDBJ whole genome shotgun (WGS) entry which is preliminary data.</text>
</comment>
<evidence type="ECO:0000313" key="3">
    <source>
        <dbReference type="EMBL" id="RMY02135.1"/>
    </source>
</evidence>
<dbReference type="OrthoDB" id="37537at2759"/>
<name>A0A3M6YGH8_HORWE</name>
<dbReference type="SUPFAM" id="SSF51430">
    <property type="entry name" value="NAD(P)-linked oxidoreductase"/>
    <property type="match status" value="1"/>
</dbReference>
<dbReference type="Proteomes" id="UP000271337">
    <property type="component" value="Unassembled WGS sequence"/>
</dbReference>
<dbReference type="PANTHER" id="PTHR43625">
    <property type="entry name" value="AFLATOXIN B1 ALDEHYDE REDUCTASE"/>
    <property type="match status" value="1"/>
</dbReference>
<dbReference type="EMBL" id="QWIL01001537">
    <property type="protein sequence ID" value="RMY02135.1"/>
    <property type="molecule type" value="Genomic_DNA"/>
</dbReference>
<dbReference type="InterPro" id="IPR050791">
    <property type="entry name" value="Aldo-Keto_reductase"/>
</dbReference>
<organism evidence="3 4">
    <name type="scientific">Hortaea werneckii</name>
    <name type="common">Black yeast</name>
    <name type="synonym">Cladosporium werneckii</name>
    <dbReference type="NCBI Taxonomy" id="91943"/>
    <lineage>
        <taxon>Eukaryota</taxon>
        <taxon>Fungi</taxon>
        <taxon>Dikarya</taxon>
        <taxon>Ascomycota</taxon>
        <taxon>Pezizomycotina</taxon>
        <taxon>Dothideomycetes</taxon>
        <taxon>Dothideomycetidae</taxon>
        <taxon>Mycosphaerellales</taxon>
        <taxon>Teratosphaeriaceae</taxon>
        <taxon>Hortaea</taxon>
    </lineage>
</organism>
<keyword evidence="1" id="KW-0560">Oxidoreductase</keyword>
<evidence type="ECO:0000259" key="2">
    <source>
        <dbReference type="Pfam" id="PF00248"/>
    </source>
</evidence>
<gene>
    <name evidence="3" type="ORF">D0867_11154</name>
</gene>